<evidence type="ECO:0000313" key="1">
    <source>
        <dbReference type="EMBL" id="MFD0998490.1"/>
    </source>
</evidence>
<dbReference type="EMBL" id="JBHTKA010000001">
    <property type="protein sequence ID" value="MFD0998490.1"/>
    <property type="molecule type" value="Genomic_DNA"/>
</dbReference>
<proteinExistence type="predicted"/>
<accession>A0ABW3JZA5</accession>
<evidence type="ECO:0000313" key="2">
    <source>
        <dbReference type="Proteomes" id="UP001597112"/>
    </source>
</evidence>
<dbReference type="Proteomes" id="UP001597112">
    <property type="component" value="Unassembled WGS sequence"/>
</dbReference>
<reference evidence="2" key="1">
    <citation type="journal article" date="2019" name="Int. J. Syst. Evol. Microbiol.">
        <title>The Global Catalogue of Microorganisms (GCM) 10K type strain sequencing project: providing services to taxonomists for standard genome sequencing and annotation.</title>
        <authorList>
            <consortium name="The Broad Institute Genomics Platform"/>
            <consortium name="The Broad Institute Genome Sequencing Center for Infectious Disease"/>
            <person name="Wu L."/>
            <person name="Ma J."/>
        </authorList>
    </citation>
    <scope>NUCLEOTIDE SEQUENCE [LARGE SCALE GENOMIC DNA]</scope>
    <source>
        <strain evidence="2">CCUG 58938</strain>
    </source>
</reference>
<comment type="caution">
    <text evidence="1">The sequence shown here is derived from an EMBL/GenBank/DDBJ whole genome shotgun (WGS) entry which is preliminary data.</text>
</comment>
<keyword evidence="2" id="KW-1185">Reference proteome</keyword>
<sequence length="485" mass="52653">MASSIPYDHPSLVLGNIVDTSILNRMKKIGSLQAKTDAAMDKLNSHIAMKRSLGMMLNELVNLNIDVADVNTRIAEVDTAITQAAVDYMTVRLANETGIQQLREEITEQEVSDTMESPIDYTLSSIKRLPLSSESLKLDAQYFSYGSNEEDASASIENYIRESTRNIGAKSDEVAKAATEQIRQQRKNHSLAGTLIITASCTHRNVAIIEPFILDVDKAIQTWNAIYRDEPINVDEEEGVQTIAKGSEASGDKSLSILSGVAYGSSFVGMVHILNKTLTDSASMVSLASDIQGRLKIGSWLEDASGGFGVDSSIANEVKNLLSTQNITSHISVIVMGVLPSIASKQLSLGLSKLVDSDSEKMTNYLSAISAATSAEAETLETGATGARTGARLLNMQSATIKSVMQGLDKIDQGANQMLDINSMMAAFENYLDQIKAKDRDVGVPVSFYLKNINRKQLAKLWLDKYYPDKEKPAANNVPPVTDVK</sequence>
<name>A0ABW3JZA5_9BACT</name>
<dbReference type="RefSeq" id="WP_377575275.1">
    <property type="nucleotide sequence ID" value="NZ_JBHTKA010000001.1"/>
</dbReference>
<protein>
    <submittedName>
        <fullName evidence="1">Uncharacterized protein</fullName>
    </submittedName>
</protein>
<gene>
    <name evidence="1" type="ORF">ACFQ21_04200</name>
</gene>
<organism evidence="1 2">
    <name type="scientific">Ohtaekwangia kribbensis</name>
    <dbReference type="NCBI Taxonomy" id="688913"/>
    <lineage>
        <taxon>Bacteria</taxon>
        <taxon>Pseudomonadati</taxon>
        <taxon>Bacteroidota</taxon>
        <taxon>Cytophagia</taxon>
        <taxon>Cytophagales</taxon>
        <taxon>Fulvivirgaceae</taxon>
        <taxon>Ohtaekwangia</taxon>
    </lineage>
</organism>